<dbReference type="Proteomes" id="UP000232688">
    <property type="component" value="Unassembled WGS sequence"/>
</dbReference>
<organism evidence="1 2">
    <name type="scientific">Rhizophagus irregularis</name>
    <dbReference type="NCBI Taxonomy" id="588596"/>
    <lineage>
        <taxon>Eukaryota</taxon>
        <taxon>Fungi</taxon>
        <taxon>Fungi incertae sedis</taxon>
        <taxon>Mucoromycota</taxon>
        <taxon>Glomeromycotina</taxon>
        <taxon>Glomeromycetes</taxon>
        <taxon>Glomerales</taxon>
        <taxon>Glomeraceae</taxon>
        <taxon>Rhizophagus</taxon>
    </lineage>
</organism>
<evidence type="ECO:0000313" key="1">
    <source>
        <dbReference type="EMBL" id="PKC56530.1"/>
    </source>
</evidence>
<gene>
    <name evidence="1" type="ORF">RhiirA1_473861</name>
</gene>
<dbReference type="EMBL" id="LLXH01002114">
    <property type="protein sequence ID" value="PKC56530.1"/>
    <property type="molecule type" value="Genomic_DNA"/>
</dbReference>
<proteinExistence type="predicted"/>
<dbReference type="VEuPathDB" id="FungiDB:RhiirA1_473861"/>
<protein>
    <submittedName>
        <fullName evidence="1">Uncharacterized protein</fullName>
    </submittedName>
</protein>
<comment type="caution">
    <text evidence="1">The sequence shown here is derived from an EMBL/GenBank/DDBJ whole genome shotgun (WGS) entry which is preliminary data.</text>
</comment>
<reference evidence="1 2" key="1">
    <citation type="submission" date="2017-10" db="EMBL/GenBank/DDBJ databases">
        <title>Extensive intraspecific genome diversity in a model arbuscular mycorrhizal fungus.</title>
        <authorList>
            <person name="Chen E.C.H."/>
            <person name="Morin E."/>
            <person name="Baudet D."/>
            <person name="Noel J."/>
            <person name="Ndikumana S."/>
            <person name="Charron P."/>
            <person name="St-Onge C."/>
            <person name="Giorgi J."/>
            <person name="Grigoriev I.V."/>
            <person name="Roux C."/>
            <person name="Martin F.M."/>
            <person name="Corradi N."/>
        </authorList>
    </citation>
    <scope>NUCLEOTIDE SEQUENCE [LARGE SCALE GENOMIC DNA]</scope>
    <source>
        <strain evidence="1 2">A1</strain>
    </source>
</reference>
<name>A0A2N0QZV1_9GLOM</name>
<dbReference type="AlphaFoldDB" id="A0A2N0QZV1"/>
<reference evidence="1 2" key="2">
    <citation type="submission" date="2017-10" db="EMBL/GenBank/DDBJ databases">
        <title>Genome analyses suggest a sexual origin of heterokaryosis in a supposedly ancient asexual fungus.</title>
        <authorList>
            <person name="Corradi N."/>
            <person name="Sedzielewska K."/>
            <person name="Noel J."/>
            <person name="Charron P."/>
            <person name="Farinelli L."/>
            <person name="Marton T."/>
            <person name="Kruger M."/>
            <person name="Pelin A."/>
            <person name="Brachmann A."/>
            <person name="Corradi N."/>
        </authorList>
    </citation>
    <scope>NUCLEOTIDE SEQUENCE [LARGE SCALE GENOMIC DNA]</scope>
    <source>
        <strain evidence="1 2">A1</strain>
    </source>
</reference>
<sequence>MSISAVATKTSHFLILLEGIRSTRDMRLLVTKVAITKNDLLNLLKSIDFRKILREILQEELESAGKITESQLIIGRMIPWTAYAKDGFWVNTPKFENIYGRKKGRFGINSEGHNKAGVE</sequence>
<accession>A0A2N0QZV1</accession>
<evidence type="ECO:0000313" key="2">
    <source>
        <dbReference type="Proteomes" id="UP000232688"/>
    </source>
</evidence>